<dbReference type="InterPro" id="IPR019826">
    <property type="entry name" value="Carboxylesterase_B_AS"/>
</dbReference>
<dbReference type="AlphaFoldDB" id="A0A182KE47"/>
<reference evidence="9" key="1">
    <citation type="submission" date="2013-03" db="EMBL/GenBank/DDBJ databases">
        <title>The Genome Sequence of Anopheles christyi ACHKN1017.</title>
        <authorList>
            <consortium name="The Broad Institute Genomics Platform"/>
            <person name="Neafsey D.E."/>
            <person name="Besansky N."/>
            <person name="Walker B."/>
            <person name="Young S.K."/>
            <person name="Zeng Q."/>
            <person name="Gargeya S."/>
            <person name="Fitzgerald M."/>
            <person name="Haas B."/>
            <person name="Abouelleil A."/>
            <person name="Allen A.W."/>
            <person name="Alvarado L."/>
            <person name="Arachchi H.M."/>
            <person name="Berlin A.M."/>
            <person name="Chapman S.B."/>
            <person name="Gainer-Dewar J."/>
            <person name="Goldberg J."/>
            <person name="Griggs A."/>
            <person name="Gujja S."/>
            <person name="Hansen M."/>
            <person name="Howarth C."/>
            <person name="Imamovic A."/>
            <person name="Ireland A."/>
            <person name="Larimer J."/>
            <person name="McCowan C."/>
            <person name="Murphy C."/>
            <person name="Pearson M."/>
            <person name="Poon T.W."/>
            <person name="Priest M."/>
            <person name="Roberts A."/>
            <person name="Saif S."/>
            <person name="Shea T."/>
            <person name="Sisk P."/>
            <person name="Sykes S."/>
            <person name="Wortman J."/>
            <person name="Nusbaum C."/>
            <person name="Birren B."/>
        </authorList>
    </citation>
    <scope>NUCLEOTIDE SEQUENCE [LARGE SCALE GENOMIC DNA]</scope>
    <source>
        <strain evidence="9">ACHKN1017</strain>
    </source>
</reference>
<sequence length="436" mass="48521">MQQRKSYPKCVVTVLLLSVQFVISSAREAEPYQTEPVVCISDGCLRGTVRQSSVGVSYPAFLGIPYAKPPIGKLRFANPQPNGPWRGKYDATKAKDACIQFVTFFPTTPLFGTEDCLYLNVFVPVLELRDAAALPVMMYIHGGAYSAGSAQTELRDPARFMSSRQVIVVTIQYRLGVFGFFSTGDRAAPGNFGMKDQVLALRWIRKNIRAFGGDPERVTIFGDSSGGASVQFHLLSPLSRGLFHRAVSISGSAVSLWSVPIESPVTLARAQAKALGILEADVMPTDELVEQLREVDAIELVRSTEQLKVWDIHPITLYHPVVEPPEEPEPFLAEDPRAAWRRGAYASVPWMTGSIPTDGSFVSQTIYKNDSLVEELNAKFVQLLPLILRTSITKDKFVRLRRRFLKKTPPNKWVTKDNYAEITKVTIVTMDSKIEY</sequence>
<dbReference type="PROSITE" id="PS00122">
    <property type="entry name" value="CARBOXYLESTERASE_B_1"/>
    <property type="match status" value="1"/>
</dbReference>
<keyword evidence="2" id="KW-0719">Serine esterase</keyword>
<accession>A0A182KE47</accession>
<dbReference type="GO" id="GO:0052689">
    <property type="term" value="F:carboxylic ester hydrolase activity"/>
    <property type="evidence" value="ECO:0007669"/>
    <property type="project" value="UniProtKB-KW"/>
</dbReference>
<proteinExistence type="inferred from homology"/>
<evidence type="ECO:0000256" key="2">
    <source>
        <dbReference type="ARBA" id="ARBA00022487"/>
    </source>
</evidence>
<feature type="signal peptide" evidence="6">
    <location>
        <begin position="1"/>
        <end position="26"/>
    </location>
</feature>
<evidence type="ECO:0000313" key="8">
    <source>
        <dbReference type="EnsemblMetazoa" id="ACHR009034-PA"/>
    </source>
</evidence>
<evidence type="ECO:0000259" key="7">
    <source>
        <dbReference type="Pfam" id="PF00135"/>
    </source>
</evidence>
<evidence type="ECO:0000256" key="5">
    <source>
        <dbReference type="ARBA" id="ARBA00023180"/>
    </source>
</evidence>
<keyword evidence="4" id="KW-1015">Disulfide bond</keyword>
<dbReference type="SUPFAM" id="SSF53474">
    <property type="entry name" value="alpha/beta-Hydrolases"/>
    <property type="match status" value="1"/>
</dbReference>
<dbReference type="Proteomes" id="UP000075881">
    <property type="component" value="Unassembled WGS sequence"/>
</dbReference>
<evidence type="ECO:0000313" key="9">
    <source>
        <dbReference type="Proteomes" id="UP000075881"/>
    </source>
</evidence>
<organism evidence="8 9">
    <name type="scientific">Anopheles christyi</name>
    <dbReference type="NCBI Taxonomy" id="43041"/>
    <lineage>
        <taxon>Eukaryota</taxon>
        <taxon>Metazoa</taxon>
        <taxon>Ecdysozoa</taxon>
        <taxon>Arthropoda</taxon>
        <taxon>Hexapoda</taxon>
        <taxon>Insecta</taxon>
        <taxon>Pterygota</taxon>
        <taxon>Neoptera</taxon>
        <taxon>Endopterygota</taxon>
        <taxon>Diptera</taxon>
        <taxon>Nematocera</taxon>
        <taxon>Culicoidea</taxon>
        <taxon>Culicidae</taxon>
        <taxon>Anophelinae</taxon>
        <taxon>Anopheles</taxon>
    </lineage>
</organism>
<feature type="chain" id="PRO_5007950839" description="Carboxylic ester hydrolase" evidence="6">
    <location>
        <begin position="27"/>
        <end position="436"/>
    </location>
</feature>
<dbReference type="Gene3D" id="3.40.50.1820">
    <property type="entry name" value="alpha/beta hydrolase"/>
    <property type="match status" value="1"/>
</dbReference>
<dbReference type="EnsemblMetazoa" id="ACHR009034-RA">
    <property type="protein sequence ID" value="ACHR009034-PA"/>
    <property type="gene ID" value="ACHR009034"/>
</dbReference>
<dbReference type="VEuPathDB" id="VectorBase:ACHR009034"/>
<dbReference type="PANTHER" id="PTHR11559">
    <property type="entry name" value="CARBOXYLESTERASE"/>
    <property type="match status" value="1"/>
</dbReference>
<evidence type="ECO:0000256" key="4">
    <source>
        <dbReference type="ARBA" id="ARBA00023157"/>
    </source>
</evidence>
<keyword evidence="3 6" id="KW-0378">Hydrolase</keyword>
<protein>
    <recommendedName>
        <fullName evidence="6">Carboxylic ester hydrolase</fullName>
        <ecNumber evidence="6">3.1.1.-</ecNumber>
    </recommendedName>
</protein>
<keyword evidence="9" id="KW-1185">Reference proteome</keyword>
<dbReference type="InterPro" id="IPR002018">
    <property type="entry name" value="CarbesteraseB"/>
</dbReference>
<evidence type="ECO:0000256" key="1">
    <source>
        <dbReference type="ARBA" id="ARBA00005964"/>
    </source>
</evidence>
<keyword evidence="6" id="KW-0732">Signal</keyword>
<name>A0A182KE47_9DIPT</name>
<dbReference type="STRING" id="43041.A0A182KE47"/>
<feature type="domain" description="Carboxylesterase type B" evidence="7">
    <location>
        <begin position="35"/>
        <end position="386"/>
    </location>
</feature>
<reference evidence="8" key="2">
    <citation type="submission" date="2020-05" db="UniProtKB">
        <authorList>
            <consortium name="EnsemblMetazoa"/>
        </authorList>
    </citation>
    <scope>IDENTIFICATION</scope>
    <source>
        <strain evidence="8">ACHKN1017</strain>
    </source>
</reference>
<dbReference type="PROSITE" id="PS00941">
    <property type="entry name" value="CARBOXYLESTERASE_B_2"/>
    <property type="match status" value="1"/>
</dbReference>
<dbReference type="InterPro" id="IPR019819">
    <property type="entry name" value="Carboxylesterase_B_CS"/>
</dbReference>
<evidence type="ECO:0000256" key="3">
    <source>
        <dbReference type="ARBA" id="ARBA00022801"/>
    </source>
</evidence>
<dbReference type="InterPro" id="IPR050309">
    <property type="entry name" value="Type-B_Carboxylest/Lipase"/>
</dbReference>
<evidence type="ECO:0000256" key="6">
    <source>
        <dbReference type="RuleBase" id="RU361235"/>
    </source>
</evidence>
<dbReference type="EC" id="3.1.1.-" evidence="6"/>
<dbReference type="Pfam" id="PF00135">
    <property type="entry name" value="COesterase"/>
    <property type="match status" value="1"/>
</dbReference>
<keyword evidence="5" id="KW-0325">Glycoprotein</keyword>
<comment type="similarity">
    <text evidence="1 6">Belongs to the type-B carboxylesterase/lipase family.</text>
</comment>
<dbReference type="InterPro" id="IPR029058">
    <property type="entry name" value="AB_hydrolase_fold"/>
</dbReference>